<dbReference type="PANTHER" id="PTHR33048">
    <property type="entry name" value="PTH11-LIKE INTEGRAL MEMBRANE PROTEIN (AFU_ORTHOLOGUE AFUA_5G11245)"/>
    <property type="match status" value="1"/>
</dbReference>
<keyword evidence="9" id="KW-1185">Reference proteome</keyword>
<evidence type="ECO:0000259" key="7">
    <source>
        <dbReference type="Pfam" id="PF20684"/>
    </source>
</evidence>
<feature type="transmembrane region" description="Helical" evidence="6">
    <location>
        <begin position="64"/>
        <end position="93"/>
    </location>
</feature>
<comment type="caution">
    <text evidence="8">The sequence shown here is derived from an EMBL/GenBank/DDBJ whole genome shotgun (WGS) entry which is preliminary data.</text>
</comment>
<evidence type="ECO:0000256" key="2">
    <source>
        <dbReference type="ARBA" id="ARBA00022692"/>
    </source>
</evidence>
<dbReference type="Proteomes" id="UP000284375">
    <property type="component" value="Unassembled WGS sequence"/>
</dbReference>
<evidence type="ECO:0000256" key="4">
    <source>
        <dbReference type="ARBA" id="ARBA00023136"/>
    </source>
</evidence>
<name>A0A423V8R4_CYTCH</name>
<keyword evidence="3 6" id="KW-1133">Transmembrane helix</keyword>
<evidence type="ECO:0000313" key="8">
    <source>
        <dbReference type="EMBL" id="ROV87217.1"/>
    </source>
</evidence>
<evidence type="ECO:0000256" key="6">
    <source>
        <dbReference type="SAM" id="Phobius"/>
    </source>
</evidence>
<evidence type="ECO:0000313" key="9">
    <source>
        <dbReference type="Proteomes" id="UP000284375"/>
    </source>
</evidence>
<dbReference type="OrthoDB" id="5278984at2759"/>
<evidence type="ECO:0000256" key="1">
    <source>
        <dbReference type="ARBA" id="ARBA00004141"/>
    </source>
</evidence>
<gene>
    <name evidence="8" type="ORF">VSDG_09959</name>
</gene>
<feature type="domain" description="Rhodopsin" evidence="7">
    <location>
        <begin position="2"/>
        <end position="176"/>
    </location>
</feature>
<dbReference type="InterPro" id="IPR052337">
    <property type="entry name" value="SAT4-like"/>
</dbReference>
<keyword evidence="4 6" id="KW-0472">Membrane</keyword>
<dbReference type="InterPro" id="IPR049326">
    <property type="entry name" value="Rhodopsin_dom_fungi"/>
</dbReference>
<dbReference type="GO" id="GO:0016020">
    <property type="term" value="C:membrane"/>
    <property type="evidence" value="ECO:0007669"/>
    <property type="project" value="UniProtKB-SubCell"/>
</dbReference>
<dbReference type="EMBL" id="LJZO01000089">
    <property type="protein sequence ID" value="ROV87217.1"/>
    <property type="molecule type" value="Genomic_DNA"/>
</dbReference>
<proteinExistence type="inferred from homology"/>
<accession>A0A423V8R4</accession>
<feature type="transmembrane region" description="Helical" evidence="6">
    <location>
        <begin position="21"/>
        <end position="44"/>
    </location>
</feature>
<organism evidence="8 9">
    <name type="scientific">Cytospora chrysosperma</name>
    <name type="common">Cytospora canker fungus</name>
    <name type="synonym">Sphaeria chrysosperma</name>
    <dbReference type="NCBI Taxonomy" id="252740"/>
    <lineage>
        <taxon>Eukaryota</taxon>
        <taxon>Fungi</taxon>
        <taxon>Dikarya</taxon>
        <taxon>Ascomycota</taxon>
        <taxon>Pezizomycotina</taxon>
        <taxon>Sordariomycetes</taxon>
        <taxon>Sordariomycetidae</taxon>
        <taxon>Diaporthales</taxon>
        <taxon>Cytosporaceae</taxon>
        <taxon>Cytospora</taxon>
    </lineage>
</organism>
<dbReference type="AlphaFoldDB" id="A0A423V8R4"/>
<evidence type="ECO:0000256" key="3">
    <source>
        <dbReference type="ARBA" id="ARBA00022989"/>
    </source>
</evidence>
<dbReference type="PANTHER" id="PTHR33048:SF47">
    <property type="entry name" value="INTEGRAL MEMBRANE PROTEIN-RELATED"/>
    <property type="match status" value="1"/>
</dbReference>
<comment type="similarity">
    <text evidence="5">Belongs to the SAT4 family.</text>
</comment>
<sequence>MAFIKFSILKLYGDIFVSRRFRYLLWAVAVFMAAWAIAFSFAAIFQCSPIAYNWDTTISDGHCINYGAVVIAAGALNIATDLTILVMPIPMIWQLHTFKQKKWQLIFIFAMGSRHVGSHHMHACIISIVRLAYASKVGTTADGSWDDIPAGLASSAELMVGILAASIPTYRPLYRRVIYGSFENK</sequence>
<comment type="subcellular location">
    <subcellularLocation>
        <location evidence="1">Membrane</location>
        <topology evidence="1">Multi-pass membrane protein</topology>
    </subcellularLocation>
</comment>
<reference evidence="8 9" key="1">
    <citation type="submission" date="2015-09" db="EMBL/GenBank/DDBJ databases">
        <title>Host preference determinants of Valsa canker pathogens revealed by comparative genomics.</title>
        <authorList>
            <person name="Yin Z."/>
            <person name="Huang L."/>
        </authorList>
    </citation>
    <scope>NUCLEOTIDE SEQUENCE [LARGE SCALE GENOMIC DNA]</scope>
    <source>
        <strain evidence="8 9">YSFL</strain>
    </source>
</reference>
<protein>
    <recommendedName>
        <fullName evidence="7">Rhodopsin domain-containing protein</fullName>
    </recommendedName>
</protein>
<keyword evidence="2 6" id="KW-0812">Transmembrane</keyword>
<dbReference type="Pfam" id="PF20684">
    <property type="entry name" value="Fung_rhodopsin"/>
    <property type="match status" value="1"/>
</dbReference>
<evidence type="ECO:0000256" key="5">
    <source>
        <dbReference type="ARBA" id="ARBA00038359"/>
    </source>
</evidence>